<gene>
    <name evidence="3" type="ORF">BC793_108122</name>
</gene>
<evidence type="ECO:0000313" key="4">
    <source>
        <dbReference type="Proteomes" id="UP000245697"/>
    </source>
</evidence>
<dbReference type="InterPro" id="IPR000160">
    <property type="entry name" value="GGDEF_dom"/>
</dbReference>
<reference evidence="3 4" key="1">
    <citation type="submission" date="2018-05" db="EMBL/GenBank/DDBJ databases">
        <title>Genomic Encyclopedia of Archaeal and Bacterial Type Strains, Phase II (KMG-II): from individual species to whole genera.</title>
        <authorList>
            <person name="Goeker M."/>
        </authorList>
    </citation>
    <scope>NUCLEOTIDE SEQUENCE [LARGE SCALE GENOMIC DNA]</scope>
    <source>
        <strain evidence="3 4">DSM 45184</strain>
    </source>
</reference>
<dbReference type="PANTHER" id="PTHR45138:SF9">
    <property type="entry name" value="DIGUANYLATE CYCLASE DGCM-RELATED"/>
    <property type="match status" value="1"/>
</dbReference>
<dbReference type="GO" id="GO:1902201">
    <property type="term" value="P:negative regulation of bacterial-type flagellum-dependent cell motility"/>
    <property type="evidence" value="ECO:0007669"/>
    <property type="project" value="TreeGrafter"/>
</dbReference>
<dbReference type="SUPFAM" id="SSF48452">
    <property type="entry name" value="TPR-like"/>
    <property type="match status" value="2"/>
</dbReference>
<dbReference type="GO" id="GO:0052621">
    <property type="term" value="F:diguanylate cyclase activity"/>
    <property type="evidence" value="ECO:0007669"/>
    <property type="project" value="TreeGrafter"/>
</dbReference>
<dbReference type="PROSITE" id="PS50887">
    <property type="entry name" value="GGDEF"/>
    <property type="match status" value="1"/>
</dbReference>
<evidence type="ECO:0000313" key="3">
    <source>
        <dbReference type="EMBL" id="PWK47008.1"/>
    </source>
</evidence>
<feature type="domain" description="GGDEF" evidence="2">
    <location>
        <begin position="477"/>
        <end position="607"/>
    </location>
</feature>
<comment type="caution">
    <text evidence="3">The sequence shown here is derived from an EMBL/GenBank/DDBJ whole genome shotgun (WGS) entry which is preliminary data.</text>
</comment>
<dbReference type="SUPFAM" id="SSF55073">
    <property type="entry name" value="Nucleotide cyclase"/>
    <property type="match status" value="1"/>
</dbReference>
<dbReference type="PANTHER" id="PTHR45138">
    <property type="entry name" value="REGULATORY COMPONENTS OF SENSORY TRANSDUCTION SYSTEM"/>
    <property type="match status" value="1"/>
</dbReference>
<evidence type="ECO:0000256" key="1">
    <source>
        <dbReference type="SAM" id="Coils"/>
    </source>
</evidence>
<dbReference type="GO" id="GO:0043709">
    <property type="term" value="P:cell adhesion involved in single-species biofilm formation"/>
    <property type="evidence" value="ECO:0007669"/>
    <property type="project" value="TreeGrafter"/>
</dbReference>
<feature type="coiled-coil region" evidence="1">
    <location>
        <begin position="411"/>
        <end position="438"/>
    </location>
</feature>
<keyword evidence="4" id="KW-1185">Reference proteome</keyword>
<dbReference type="InterPro" id="IPR050469">
    <property type="entry name" value="Diguanylate_Cyclase"/>
</dbReference>
<sequence length="607" mass="65692">MTGRTNSRVLWNRDGDLSRAGRGVLFWAASSPHDRGGWADAYPCLIGGHAVPGLREDGLTTVNVAGSDFQPVHVLLERAEEKRLAGDYRAGCELARAAADRAASDGDGAGEAAALRSLANQLMRVGRQEEAIAACREAAVLLDSLGDRVGLCDVLTLQAMPLMELGMHDEALGVLATARDIAHALGDRELLYWVHNRTGVVHGSMGDRELGTACLMLALDMADGMNAEARFCILNNVSDNAVYEVPRLRGRGEAEAAERVLTGALGYVAEALRLALEADHPYRQAMSLDNYGMLLALAGDLDGAARLIEDSRLIAVRAGYRSLESAALQHQARVRLMRGEHAEAIEGLRLALDRAHLAGEKPMAMEISRELSEAHERIGDFVAALAYYRDFHDLERELHNQVAAARARMAAHHFELDNMRLEAENARLETELHRARSAELAADNVLWQRQATEDALTGLPNRRSADDRLPKLVAAGGPVCVAVADVDLFKRVNDQFGHFIGDEVLRRIAVILLDGIGETDLVARFGGEEFLIALHGSGIEDARARCELLRARVAAYPWDAIEAGLTVTISLGLAEVAGPAALPDALSCADQRLYEAKRGGRNRVYAG</sequence>
<dbReference type="GO" id="GO:0005886">
    <property type="term" value="C:plasma membrane"/>
    <property type="evidence" value="ECO:0007669"/>
    <property type="project" value="TreeGrafter"/>
</dbReference>
<keyword evidence="1" id="KW-0175">Coiled coil</keyword>
<accession>A0A316FDQ4</accession>
<dbReference type="InterPro" id="IPR043128">
    <property type="entry name" value="Rev_trsase/Diguanyl_cyclase"/>
</dbReference>
<dbReference type="Gene3D" id="1.25.40.10">
    <property type="entry name" value="Tetratricopeptide repeat domain"/>
    <property type="match status" value="2"/>
</dbReference>
<dbReference type="Gene3D" id="3.30.70.270">
    <property type="match status" value="1"/>
</dbReference>
<dbReference type="CDD" id="cd01949">
    <property type="entry name" value="GGDEF"/>
    <property type="match status" value="1"/>
</dbReference>
<dbReference type="NCBIfam" id="TIGR00254">
    <property type="entry name" value="GGDEF"/>
    <property type="match status" value="1"/>
</dbReference>
<proteinExistence type="predicted"/>
<dbReference type="InterPro" id="IPR011990">
    <property type="entry name" value="TPR-like_helical_dom_sf"/>
</dbReference>
<name>A0A316FDQ4_9ACTN</name>
<protein>
    <submittedName>
        <fullName evidence="3">Diguanylate cyclase (GGDEF)-like protein</fullName>
    </submittedName>
</protein>
<dbReference type="SMART" id="SM00267">
    <property type="entry name" value="GGDEF"/>
    <property type="match status" value="1"/>
</dbReference>
<dbReference type="Proteomes" id="UP000245697">
    <property type="component" value="Unassembled WGS sequence"/>
</dbReference>
<dbReference type="Pfam" id="PF00990">
    <property type="entry name" value="GGDEF"/>
    <property type="match status" value="1"/>
</dbReference>
<organism evidence="3 4">
    <name type="scientific">Actinoplanes xinjiangensis</name>
    <dbReference type="NCBI Taxonomy" id="512350"/>
    <lineage>
        <taxon>Bacteria</taxon>
        <taxon>Bacillati</taxon>
        <taxon>Actinomycetota</taxon>
        <taxon>Actinomycetes</taxon>
        <taxon>Micromonosporales</taxon>
        <taxon>Micromonosporaceae</taxon>
        <taxon>Actinoplanes</taxon>
    </lineage>
</organism>
<dbReference type="AlphaFoldDB" id="A0A316FDQ4"/>
<dbReference type="InterPro" id="IPR029787">
    <property type="entry name" value="Nucleotide_cyclase"/>
</dbReference>
<dbReference type="EMBL" id="QGGR01000008">
    <property type="protein sequence ID" value="PWK47008.1"/>
    <property type="molecule type" value="Genomic_DNA"/>
</dbReference>
<evidence type="ECO:0000259" key="2">
    <source>
        <dbReference type="PROSITE" id="PS50887"/>
    </source>
</evidence>